<proteinExistence type="predicted"/>
<evidence type="ECO:0000313" key="2">
    <source>
        <dbReference type="Proteomes" id="UP001372834"/>
    </source>
</evidence>
<reference evidence="1 2" key="1">
    <citation type="submission" date="2023-10" db="EMBL/GenBank/DDBJ databases">
        <title>Genomes of two closely related lineages of the louse Polyplax serrata with different host specificities.</title>
        <authorList>
            <person name="Martinu J."/>
            <person name="Tarabai H."/>
            <person name="Stefka J."/>
            <person name="Hypsa V."/>
        </authorList>
    </citation>
    <scope>NUCLEOTIDE SEQUENCE [LARGE SCALE GENOMIC DNA]</scope>
    <source>
        <strain evidence="1">HR10_N</strain>
    </source>
</reference>
<organism evidence="1 2">
    <name type="scientific">Polyplax serrata</name>
    <name type="common">Common mouse louse</name>
    <dbReference type="NCBI Taxonomy" id="468196"/>
    <lineage>
        <taxon>Eukaryota</taxon>
        <taxon>Metazoa</taxon>
        <taxon>Ecdysozoa</taxon>
        <taxon>Arthropoda</taxon>
        <taxon>Hexapoda</taxon>
        <taxon>Insecta</taxon>
        <taxon>Pterygota</taxon>
        <taxon>Neoptera</taxon>
        <taxon>Paraneoptera</taxon>
        <taxon>Psocodea</taxon>
        <taxon>Troctomorpha</taxon>
        <taxon>Phthiraptera</taxon>
        <taxon>Anoplura</taxon>
        <taxon>Polyplacidae</taxon>
        <taxon>Polyplax</taxon>
    </lineage>
</organism>
<dbReference type="EMBL" id="JAWJWE010000003">
    <property type="protein sequence ID" value="KAK6639787.1"/>
    <property type="molecule type" value="Genomic_DNA"/>
</dbReference>
<name>A0AAN8PYC2_POLSC</name>
<evidence type="ECO:0000313" key="1">
    <source>
        <dbReference type="EMBL" id="KAK6639787.1"/>
    </source>
</evidence>
<sequence>MPRKSLGIRLSTSSSGYLAFFLYSLSGRGRRIHLGKSVTEGGEEGGQMRFVKDGDRLNPAYPPQMGSSLFRFNLRTPHSSTALSQALKSSKQKRQRMRKLRGYVNASLEERRNGTLFM</sequence>
<accession>A0AAN8PYC2</accession>
<protein>
    <submittedName>
        <fullName evidence="1">Uncharacterized protein</fullName>
    </submittedName>
</protein>
<gene>
    <name evidence="1" type="ORF">RUM43_008062</name>
</gene>
<dbReference type="AlphaFoldDB" id="A0AAN8PYC2"/>
<dbReference type="Proteomes" id="UP001372834">
    <property type="component" value="Unassembled WGS sequence"/>
</dbReference>
<comment type="caution">
    <text evidence="1">The sequence shown here is derived from an EMBL/GenBank/DDBJ whole genome shotgun (WGS) entry which is preliminary data.</text>
</comment>